<evidence type="ECO:0000256" key="15">
    <source>
        <dbReference type="SAM" id="Phobius"/>
    </source>
</evidence>
<dbReference type="EC" id="2.4.1.122" evidence="4"/>
<evidence type="ECO:0000256" key="13">
    <source>
        <dbReference type="ARBA" id="ARBA00023136"/>
    </source>
</evidence>
<accession>A0AA39HNV1</accession>
<evidence type="ECO:0000256" key="3">
    <source>
        <dbReference type="ARBA" id="ARBA00006462"/>
    </source>
</evidence>
<proteinExistence type="inferred from homology"/>
<evidence type="ECO:0000259" key="16">
    <source>
        <dbReference type="PROSITE" id="PS50089"/>
    </source>
</evidence>
<organism evidence="17 18">
    <name type="scientific">Steinernema hermaphroditum</name>
    <dbReference type="NCBI Taxonomy" id="289476"/>
    <lineage>
        <taxon>Eukaryota</taxon>
        <taxon>Metazoa</taxon>
        <taxon>Ecdysozoa</taxon>
        <taxon>Nematoda</taxon>
        <taxon>Chromadorea</taxon>
        <taxon>Rhabditida</taxon>
        <taxon>Tylenchina</taxon>
        <taxon>Panagrolaimomorpha</taxon>
        <taxon>Strongyloidoidea</taxon>
        <taxon>Steinernematidae</taxon>
        <taxon>Steinernema</taxon>
    </lineage>
</organism>
<keyword evidence="7 15" id="KW-0812">Transmembrane</keyword>
<protein>
    <recommendedName>
        <fullName evidence="4">N-acetylgalactosaminide beta-1,3-galactosyltransferase</fullName>
        <ecNumber evidence="4">2.4.1.122</ecNumber>
    </recommendedName>
</protein>
<dbReference type="Gene3D" id="3.90.550.50">
    <property type="match status" value="1"/>
</dbReference>
<keyword evidence="10" id="KW-0862">Zinc</keyword>
<evidence type="ECO:0000256" key="1">
    <source>
        <dbReference type="ARBA" id="ARBA00004606"/>
    </source>
</evidence>
<dbReference type="PANTHER" id="PTHR23033">
    <property type="entry name" value="BETA1,3-GALACTOSYLTRANSFERASE"/>
    <property type="match status" value="1"/>
</dbReference>
<feature type="domain" description="RING-type" evidence="16">
    <location>
        <begin position="323"/>
        <end position="364"/>
    </location>
</feature>
<dbReference type="EMBL" id="JAUCMV010000003">
    <property type="protein sequence ID" value="KAK0408764.1"/>
    <property type="molecule type" value="Genomic_DNA"/>
</dbReference>
<dbReference type="AlphaFoldDB" id="A0AA39HNV1"/>
<dbReference type="PROSITE" id="PS50089">
    <property type="entry name" value="ZF_RING_2"/>
    <property type="match status" value="1"/>
</dbReference>
<evidence type="ECO:0000256" key="12">
    <source>
        <dbReference type="ARBA" id="ARBA00022989"/>
    </source>
</evidence>
<evidence type="ECO:0000256" key="11">
    <source>
        <dbReference type="ARBA" id="ARBA00022968"/>
    </source>
</evidence>
<keyword evidence="18" id="KW-1185">Reference proteome</keyword>
<evidence type="ECO:0000256" key="10">
    <source>
        <dbReference type="ARBA" id="ARBA00022833"/>
    </source>
</evidence>
<comment type="pathway">
    <text evidence="2">Protein modification; protein glycosylation.</text>
</comment>
<keyword evidence="6" id="KW-0808">Transferase</keyword>
<dbReference type="Proteomes" id="UP001175271">
    <property type="component" value="Unassembled WGS sequence"/>
</dbReference>
<dbReference type="GO" id="GO:0008270">
    <property type="term" value="F:zinc ion binding"/>
    <property type="evidence" value="ECO:0007669"/>
    <property type="project" value="UniProtKB-KW"/>
</dbReference>
<dbReference type="InterPro" id="IPR026050">
    <property type="entry name" value="C1GALT1/C1GALT1_chp1"/>
</dbReference>
<evidence type="ECO:0000256" key="9">
    <source>
        <dbReference type="ARBA" id="ARBA00022771"/>
    </source>
</evidence>
<evidence type="ECO:0000256" key="7">
    <source>
        <dbReference type="ARBA" id="ARBA00022692"/>
    </source>
</evidence>
<keyword evidence="9 14" id="KW-0863">Zinc-finger</keyword>
<comment type="subcellular location">
    <subcellularLocation>
        <location evidence="1">Membrane</location>
        <topology evidence="1">Single-pass type II membrane protein</topology>
    </subcellularLocation>
</comment>
<dbReference type="GO" id="GO:0016263">
    <property type="term" value="F:glycoprotein-N-acetylgalactosamine 3-beta-galactosyltransferase activity"/>
    <property type="evidence" value="ECO:0007669"/>
    <property type="project" value="UniProtKB-EC"/>
</dbReference>
<evidence type="ECO:0000256" key="4">
    <source>
        <dbReference type="ARBA" id="ARBA00012557"/>
    </source>
</evidence>
<keyword evidence="5" id="KW-0328">Glycosyltransferase</keyword>
<dbReference type="InterPro" id="IPR013083">
    <property type="entry name" value="Znf_RING/FYVE/PHD"/>
</dbReference>
<keyword evidence="12 15" id="KW-1133">Transmembrane helix</keyword>
<gene>
    <name evidence="17" type="ORF">QR680_004141</name>
</gene>
<evidence type="ECO:0000256" key="5">
    <source>
        <dbReference type="ARBA" id="ARBA00022676"/>
    </source>
</evidence>
<dbReference type="GO" id="GO:0016020">
    <property type="term" value="C:membrane"/>
    <property type="evidence" value="ECO:0007669"/>
    <property type="project" value="UniProtKB-SubCell"/>
</dbReference>
<evidence type="ECO:0000256" key="2">
    <source>
        <dbReference type="ARBA" id="ARBA00004922"/>
    </source>
</evidence>
<dbReference type="GO" id="GO:0000166">
    <property type="term" value="F:nucleotide binding"/>
    <property type="evidence" value="ECO:0007669"/>
    <property type="project" value="UniProtKB-KW"/>
</dbReference>
<dbReference type="Pfam" id="PF02434">
    <property type="entry name" value="Fringe"/>
    <property type="match status" value="1"/>
</dbReference>
<dbReference type="InterPro" id="IPR003378">
    <property type="entry name" value="Fringe-like_glycosylTrfase"/>
</dbReference>
<evidence type="ECO:0000256" key="8">
    <source>
        <dbReference type="ARBA" id="ARBA00022741"/>
    </source>
</evidence>
<reference evidence="17" key="1">
    <citation type="submission" date="2023-06" db="EMBL/GenBank/DDBJ databases">
        <title>Genomic analysis of the entomopathogenic nematode Steinernema hermaphroditum.</title>
        <authorList>
            <person name="Schwarz E.M."/>
            <person name="Heppert J.K."/>
            <person name="Baniya A."/>
            <person name="Schwartz H.T."/>
            <person name="Tan C.-H."/>
            <person name="Antoshechkin I."/>
            <person name="Sternberg P.W."/>
            <person name="Goodrich-Blair H."/>
            <person name="Dillman A.R."/>
        </authorList>
    </citation>
    <scope>NUCLEOTIDE SEQUENCE</scope>
    <source>
        <strain evidence="17">PS9179</strain>
        <tissue evidence="17">Whole animal</tissue>
    </source>
</reference>
<comment type="caution">
    <text evidence="17">The sequence shown here is derived from an EMBL/GenBank/DDBJ whole genome shotgun (WGS) entry which is preliminary data.</text>
</comment>
<sequence length="555" mass="63840">MRLSRVRRNLESPLFKWLFAFVWPKNSFVLFLGVLLHVLISSTYLPVFPTKTTQIPLDNSSIFTVIIAKRSRSSQLHAIHSTWLQRMDRFHVFSDGTIRDPNVPQTRMPRVYKTWRSWLRTRWIAHFTKEHITDAYDWYLFVHDETFLMTEELKLLLKEHSPSEKIYFVIGENVSSRQKYAKAALVLNRASLDFLAATMHHHKHSICGNTPNIFDLHACFATEGFKKVDVDEDLQGKNRFPLLFDLTLFTMHMLPTGGRDWSRIQPTTRRTRRMLRISRPHMGLESPDSSTEDHVEDLLGLDSALREGSNPPNPLLEDDALKCPICFEVFSVPKMLVCCGRSICQDCEQRLVETRSYGNCPVCSSHRSISGTPLPINVSLRNAIELFRSSGHGMTSRCEECDKNVKVDEIYCCATCDKKKKICSHCALKKHKGHDIDEIGYVNKEDRETMVKEVELTSKPYCTLPAVNTVCNAVRQDFERALRLADTNLQKAKNICADIVSNNYMTEDMIRPKLDDAKKINEQVAKDYEKINKIKDDLHDLQTELSVDVLTRVSG</sequence>
<keyword evidence="11" id="KW-0735">Signal-anchor</keyword>
<evidence type="ECO:0000313" key="18">
    <source>
        <dbReference type="Proteomes" id="UP001175271"/>
    </source>
</evidence>
<keyword evidence="9 14" id="KW-0479">Metal-binding</keyword>
<dbReference type="Gene3D" id="3.30.40.10">
    <property type="entry name" value="Zinc/RING finger domain, C3HC4 (zinc finger)"/>
    <property type="match status" value="1"/>
</dbReference>
<evidence type="ECO:0000256" key="14">
    <source>
        <dbReference type="PROSITE-ProRule" id="PRU00175"/>
    </source>
</evidence>
<evidence type="ECO:0000256" key="6">
    <source>
        <dbReference type="ARBA" id="ARBA00022679"/>
    </source>
</evidence>
<comment type="similarity">
    <text evidence="3">Belongs to the glycosyltransferase 31 family. Beta3-Gal-T subfamily.</text>
</comment>
<keyword evidence="13 15" id="KW-0472">Membrane</keyword>
<keyword evidence="8" id="KW-0547">Nucleotide-binding</keyword>
<dbReference type="SUPFAM" id="SSF57850">
    <property type="entry name" value="RING/U-box"/>
    <property type="match status" value="1"/>
</dbReference>
<dbReference type="InterPro" id="IPR001841">
    <property type="entry name" value="Znf_RING"/>
</dbReference>
<feature type="transmembrane region" description="Helical" evidence="15">
    <location>
        <begin position="28"/>
        <end position="47"/>
    </location>
</feature>
<evidence type="ECO:0000313" key="17">
    <source>
        <dbReference type="EMBL" id="KAK0408764.1"/>
    </source>
</evidence>
<name>A0AA39HNV1_9BILA</name>